<keyword evidence="8" id="KW-0654">Proteoglycan</keyword>
<feature type="domain" description="VWFA" evidence="14">
    <location>
        <begin position="292"/>
        <end position="475"/>
    </location>
</feature>
<evidence type="ECO:0000256" key="12">
    <source>
        <dbReference type="ARBA" id="ARBA00047024"/>
    </source>
</evidence>
<comment type="similarity">
    <text evidence="2">Belongs to the ITIH family.</text>
</comment>
<evidence type="ECO:0000256" key="9">
    <source>
        <dbReference type="ARBA" id="ARBA00023180"/>
    </source>
</evidence>
<evidence type="ECO:0000256" key="4">
    <source>
        <dbReference type="ARBA" id="ARBA00022553"/>
    </source>
</evidence>
<dbReference type="ExpressionAtlas" id="A0A1D5Q6N1">
    <property type="expression patterns" value="baseline"/>
</dbReference>
<comment type="subunit">
    <text evidence="12">I-alpha-I plasma protease inhibitors are assembled from one or two heavy chains (HC) and one light chain, bikunin. Inter-alpha-inhibitor (I-alpha-I) is composed of ITIH1/HC1, ITIH2/HC2 and bikunin. Interacts with TNFAIP6 (via Link and CUB domains).</text>
</comment>
<dbReference type="GO" id="GO:0030212">
    <property type="term" value="P:hyaluronan metabolic process"/>
    <property type="evidence" value="ECO:0007669"/>
    <property type="project" value="InterPro"/>
</dbReference>
<organism evidence="16 17">
    <name type="scientific">Macaca mulatta</name>
    <name type="common">Rhesus macaque</name>
    <dbReference type="NCBI Taxonomy" id="9544"/>
    <lineage>
        <taxon>Eukaryota</taxon>
        <taxon>Metazoa</taxon>
        <taxon>Chordata</taxon>
        <taxon>Craniata</taxon>
        <taxon>Vertebrata</taxon>
        <taxon>Euteleostomi</taxon>
        <taxon>Mammalia</taxon>
        <taxon>Eutheria</taxon>
        <taxon>Euarchontoglires</taxon>
        <taxon>Primates</taxon>
        <taxon>Haplorrhini</taxon>
        <taxon>Catarrhini</taxon>
        <taxon>Cercopithecidae</taxon>
        <taxon>Cercopithecinae</taxon>
        <taxon>Macaca</taxon>
    </lineage>
</organism>
<dbReference type="InterPro" id="IPR013694">
    <property type="entry name" value="VIT"/>
</dbReference>
<dbReference type="VGNC" id="VGNC:73793">
    <property type="gene designation" value="ITIH1"/>
</dbReference>
<sequence>MDGAMGLRGLLLCVYLVSLLVLQAMPALGSATGRSKSSEKRQAVDTAVDGVFIRSLKVNCKVTSRFAHYVVTSQVVNTANEAREVAFDVEIPKTAFISDFAITADGNAFIGDIKDKVTAWKQYRKAAISGENAGLVRASGRTMEQFTIHLTVNPQSKVTFQLTYEEVLKRKLKQYEIVIKVKPKQLVHHFEIDVDIFEPQGISKLDAQASFLPKELAAQTIKKSFSGKKGHVLFRPTVSQQQSCPTCSTSLLNGHFKVTYDVSRDKICDLLVANNHFAHFFAPHNLTNMNKNVVFVIDISGSMRGQKVKQTKEALLKILGDMQPGDYFDLVLFGSRVQSWKGSLVQASEANLQAAKDFVRRFSLDEATNLNGGLLQGIEILNQVQESLPELSNHASILIMLTDGDPTEGVTDRSQILKNVRNAIRGRFPLYNLGFGHNVDFNFLEVMSMENNGRAQRIYEDRDATQQLQGFYSQYYEGSEIVVAGRIADNKQSSFKADVRAHGEGQEFSTTCLVDEEEMKKLLRERGHMLENHVERLWAYLTIQELLAKRMKVDGEERANLSSQALRMSLDYGFVTPLTSMSIRGMADQDGLKPIIDKPSEDSPPLEMLGPRRTFVLSALQPSPTRSSSNTQRLPDRVTGVDTDPHFIIHVPQKEDALCFNINEEPGVILSLVQDPNTGFSVNGQLIGNKARSPGQHDGTYFGRLGIANPATAFQLEVTPQNITLNPGSGGPVFSWRDQAVLRQDGVVVTINKKRNLVLSVDDGGTFEVVLHRVWKGSSVHQDFLGFYVLDSHRMSARTHGLLGQFFHPIGFEVSDIHPGSDPTKLDATMVVKNRRLTVTRGLQKDYSKDPRHGAEVSCWFIHNNGAGLIDGAYTDYIISDIF</sequence>
<dbReference type="InterPro" id="IPR010600">
    <property type="entry name" value="ITI_HC_C"/>
</dbReference>
<evidence type="ECO:0000313" key="16">
    <source>
        <dbReference type="Ensembl" id="ENSMMUP00000043697.2"/>
    </source>
</evidence>
<dbReference type="PANTHER" id="PTHR10338:SF106">
    <property type="entry name" value="INTER-ALPHA-TRYPSIN INHIBITOR HEAVY CHAIN H1"/>
    <property type="match status" value="1"/>
</dbReference>
<accession>A0A1D5Q6N1</accession>
<comment type="function">
    <text evidence="10">May act as a carrier of hyaluronan in serum or as a binding protein between hyaluronan and other matrix protein, including those on cell surfaces in tissues to regulate the localization, synthesis and degradation of hyaluronan which are essential to cells undergoing biological processes.</text>
</comment>
<dbReference type="InterPro" id="IPR036465">
    <property type="entry name" value="vWFA_dom_sf"/>
</dbReference>
<keyword evidence="6 13" id="KW-0732">Signal</keyword>
<dbReference type="Pfam" id="PF06668">
    <property type="entry name" value="ITI_HC_C"/>
    <property type="match status" value="1"/>
</dbReference>
<feature type="chain" id="PRO_5023810049" description="Inter-alpha-trypsin inhibitor heavy chain H1" evidence="13">
    <location>
        <begin position="30"/>
        <end position="883"/>
    </location>
</feature>
<reference evidence="17" key="1">
    <citation type="journal article" date="2007" name="Science">
        <title>Evolutionary and biomedical insights from the rhesus macaque genome.</title>
        <authorList>
            <person name="Gibbs R.A."/>
            <person name="Rogers J."/>
            <person name="Katze M.G."/>
            <person name="Bumgarner R."/>
            <person name="Weinstock G.M."/>
            <person name="Mardis E.R."/>
            <person name="Remington K.A."/>
            <person name="Strausberg R.L."/>
            <person name="Venter J.C."/>
            <person name="Wilson R.K."/>
            <person name="Batzer M.A."/>
            <person name="Bustamante C.D."/>
            <person name="Eichler E.E."/>
            <person name="Hahn M.W."/>
            <person name="Hardison R.C."/>
            <person name="Makova K.D."/>
            <person name="Miller W."/>
            <person name="Milosavljevic A."/>
            <person name="Palermo R.E."/>
            <person name="Siepel A."/>
            <person name="Sikela J.M."/>
            <person name="Attaway T."/>
            <person name="Bell S."/>
            <person name="Bernard K.E."/>
            <person name="Buhay C.J."/>
            <person name="Chandrabose M.N."/>
            <person name="Dao M."/>
            <person name="Davis C."/>
            <person name="Delehaunty K.D."/>
            <person name="Ding Y."/>
            <person name="Dinh H.H."/>
            <person name="Dugan-Rocha S."/>
            <person name="Fulton L.A."/>
            <person name="Gabisi R.A."/>
            <person name="Garner T.T."/>
            <person name="Godfrey J."/>
            <person name="Hawes A.C."/>
            <person name="Hernandez J."/>
            <person name="Hines S."/>
            <person name="Holder M."/>
            <person name="Hume J."/>
            <person name="Jhangiani S.N."/>
            <person name="Joshi V."/>
            <person name="Khan Z.M."/>
            <person name="Kirkness E.F."/>
            <person name="Cree A."/>
            <person name="Fowler R.G."/>
            <person name="Lee S."/>
            <person name="Lewis L.R."/>
            <person name="Li Z."/>
            <person name="Liu Y.-S."/>
            <person name="Moore S.M."/>
            <person name="Muzny D."/>
            <person name="Nazareth L.V."/>
            <person name="Ngo D.N."/>
            <person name="Okwuonu G.O."/>
            <person name="Pai G."/>
            <person name="Parker D."/>
            <person name="Paul H.A."/>
            <person name="Pfannkoch C."/>
            <person name="Pohl C.S."/>
            <person name="Rogers Y.-H.C."/>
            <person name="Ruiz S.J."/>
            <person name="Sabo A."/>
            <person name="Santibanez J."/>
            <person name="Schneider B.W."/>
            <person name="Smith S.M."/>
            <person name="Sodergren E."/>
            <person name="Svatek A.F."/>
            <person name="Utterback T.R."/>
            <person name="Vattathil S."/>
            <person name="Warren W."/>
            <person name="White C.S."/>
            <person name="Chinwalla A.T."/>
            <person name="Feng Y."/>
            <person name="Halpern A.L."/>
            <person name="Hillier L.W."/>
            <person name="Huang X."/>
            <person name="Minx P."/>
            <person name="Nelson J.O."/>
            <person name="Pepin K.H."/>
            <person name="Qin X."/>
            <person name="Sutton G.G."/>
            <person name="Venter E."/>
            <person name="Walenz B.P."/>
            <person name="Wallis J.W."/>
            <person name="Worley K.C."/>
            <person name="Yang S.-P."/>
            <person name="Jones S.M."/>
            <person name="Marra M.A."/>
            <person name="Rocchi M."/>
            <person name="Schein J.E."/>
            <person name="Baertsch R."/>
            <person name="Clarke L."/>
            <person name="Csuros M."/>
            <person name="Glasscock J."/>
            <person name="Harris R.A."/>
            <person name="Havlak P."/>
            <person name="Jackson A.R."/>
            <person name="Jiang H."/>
            <person name="Liu Y."/>
            <person name="Messina D.N."/>
            <person name="Shen Y."/>
            <person name="Song H.X.-Z."/>
            <person name="Wylie T."/>
            <person name="Zhang L."/>
            <person name="Birney E."/>
            <person name="Han K."/>
            <person name="Konkel M.K."/>
            <person name="Lee J."/>
            <person name="Smit A.F.A."/>
            <person name="Ullmer B."/>
            <person name="Wang H."/>
            <person name="Xing J."/>
            <person name="Burhans R."/>
            <person name="Cheng Z."/>
            <person name="Karro J.E."/>
            <person name="Ma J."/>
            <person name="Raney B."/>
            <person name="She X."/>
            <person name="Cox M.J."/>
            <person name="Demuth J.P."/>
            <person name="Dumas L.J."/>
            <person name="Han S.-G."/>
            <person name="Hopkins J."/>
            <person name="Karimpour-Fard A."/>
            <person name="Kim Y.H."/>
            <person name="Pollack J.R."/>
            <person name="Vinar T."/>
            <person name="Addo-Quaye C."/>
            <person name="Degenhardt J."/>
            <person name="Denby A."/>
            <person name="Hubisz M.J."/>
            <person name="Indap A."/>
            <person name="Kosiol C."/>
            <person name="Lahn B.T."/>
            <person name="Lawson H.A."/>
            <person name="Marklein A."/>
            <person name="Nielsen R."/>
            <person name="Vallender E.J."/>
            <person name="Clark A.G."/>
            <person name="Ferguson B."/>
            <person name="Hernandez R.D."/>
            <person name="Hirani K."/>
            <person name="Kehrer-Sawatzki H."/>
            <person name="Kolb J."/>
            <person name="Patil S."/>
            <person name="Pu L.-L."/>
            <person name="Ren Y."/>
            <person name="Smith D.G."/>
            <person name="Wheeler D.A."/>
            <person name="Schenck I."/>
            <person name="Ball E.V."/>
            <person name="Chen R."/>
            <person name="Cooper D.N."/>
            <person name="Giardine B."/>
            <person name="Hsu F."/>
            <person name="Kent W.J."/>
            <person name="Lesk A."/>
            <person name="Nelson D.L."/>
            <person name="O'brien W.E."/>
            <person name="Pruefer K."/>
            <person name="Stenson P.D."/>
            <person name="Wallace J.C."/>
            <person name="Ke H."/>
            <person name="Liu X.-M."/>
            <person name="Wang P."/>
            <person name="Xiang A.P."/>
            <person name="Yang F."/>
            <person name="Barber G.P."/>
            <person name="Haussler D."/>
            <person name="Karolchik D."/>
            <person name="Kern A.D."/>
            <person name="Kuhn R.M."/>
            <person name="Smith K.E."/>
            <person name="Zwieg A.S."/>
        </authorList>
    </citation>
    <scope>NUCLEOTIDE SEQUENCE [LARGE SCALE GENOMIC DNA]</scope>
    <source>
        <strain evidence="17">17573</strain>
    </source>
</reference>
<feature type="signal peptide" evidence="13">
    <location>
        <begin position="1"/>
        <end position="29"/>
    </location>
</feature>
<dbReference type="SMART" id="SM00327">
    <property type="entry name" value="VWA"/>
    <property type="match status" value="1"/>
</dbReference>
<feature type="domain" description="VIT" evidence="15">
    <location>
        <begin position="37"/>
        <end position="166"/>
    </location>
</feature>
<keyword evidence="3" id="KW-0964">Secreted</keyword>
<dbReference type="GO" id="GO:0004867">
    <property type="term" value="F:serine-type endopeptidase inhibitor activity"/>
    <property type="evidence" value="ECO:0007669"/>
    <property type="project" value="UniProtKB-KW"/>
</dbReference>
<evidence type="ECO:0000256" key="8">
    <source>
        <dbReference type="ARBA" id="ARBA00022974"/>
    </source>
</evidence>
<evidence type="ECO:0000259" key="15">
    <source>
        <dbReference type="PROSITE" id="PS51468"/>
    </source>
</evidence>
<dbReference type="Proteomes" id="UP000006718">
    <property type="component" value="Chromosome 2"/>
</dbReference>
<reference evidence="16" key="2">
    <citation type="submission" date="2019-01" db="EMBL/GenBank/DDBJ databases">
        <authorList>
            <person name="Graves T."/>
            <person name="Eichler E.E."/>
            <person name="Wilson R.K."/>
        </authorList>
    </citation>
    <scope>NUCLEOTIDE SEQUENCE [LARGE SCALE GENOMIC DNA]</scope>
    <source>
        <strain evidence="16">17573</strain>
    </source>
</reference>
<dbReference type="VEuPathDB" id="HostDB:ENSMMUG00000014520"/>
<gene>
    <name evidence="16 18" type="primary">ITIH1</name>
</gene>
<dbReference type="SUPFAM" id="SSF53300">
    <property type="entry name" value="vWA-like"/>
    <property type="match status" value="1"/>
</dbReference>
<keyword evidence="5" id="KW-0646">Protease inhibitor</keyword>
<dbReference type="Bgee" id="ENSMMUG00000014520">
    <property type="expression patterns" value="Expressed in liver and 12 other cell types or tissues"/>
</dbReference>
<evidence type="ECO:0000256" key="6">
    <source>
        <dbReference type="ARBA" id="ARBA00022729"/>
    </source>
</evidence>
<dbReference type="InterPro" id="IPR002035">
    <property type="entry name" value="VWF_A"/>
</dbReference>
<evidence type="ECO:0000256" key="11">
    <source>
        <dbReference type="ARBA" id="ARBA00039925"/>
    </source>
</evidence>
<dbReference type="CDD" id="cd01461">
    <property type="entry name" value="vWA_interalpha_trypsin_inhibitor"/>
    <property type="match status" value="1"/>
</dbReference>
<keyword evidence="9" id="KW-0325">Glycoprotein</keyword>
<evidence type="ECO:0000256" key="3">
    <source>
        <dbReference type="ARBA" id="ARBA00022525"/>
    </source>
</evidence>
<keyword evidence="17" id="KW-1185">Reference proteome</keyword>
<dbReference type="FunFam" id="3.40.50.410:FF:000013">
    <property type="entry name" value="inter-alpha-trypsin inhibitor heavy chain H2"/>
    <property type="match status" value="1"/>
</dbReference>
<keyword evidence="4" id="KW-0597">Phosphoprotein</keyword>
<evidence type="ECO:0000313" key="17">
    <source>
        <dbReference type="Proteomes" id="UP000006718"/>
    </source>
</evidence>
<dbReference type="GeneTree" id="ENSGT00940000162180"/>
<evidence type="ECO:0000256" key="2">
    <source>
        <dbReference type="ARBA" id="ARBA00010158"/>
    </source>
</evidence>
<dbReference type="SMART" id="SM00609">
    <property type="entry name" value="VIT"/>
    <property type="match status" value="1"/>
</dbReference>
<dbReference type="Gene3D" id="3.40.50.410">
    <property type="entry name" value="von Willebrand factor, type A domain"/>
    <property type="match status" value="1"/>
</dbReference>
<protein>
    <recommendedName>
        <fullName evidence="11">Inter-alpha-trypsin inhibitor heavy chain H1</fullName>
    </recommendedName>
</protein>
<evidence type="ECO:0000313" key="18">
    <source>
        <dbReference type="VGNC" id="VGNC:73793"/>
    </source>
</evidence>
<dbReference type="InterPro" id="IPR050934">
    <property type="entry name" value="ITIH"/>
</dbReference>
<dbReference type="AlphaFoldDB" id="A0A1D5Q6N1"/>
<dbReference type="Pfam" id="PF00092">
    <property type="entry name" value="VWA"/>
    <property type="match status" value="1"/>
</dbReference>
<dbReference type="PROSITE" id="PS51468">
    <property type="entry name" value="VIT"/>
    <property type="match status" value="1"/>
</dbReference>
<dbReference type="Ensembl" id="ENSMMUT00000073335.2">
    <property type="protein sequence ID" value="ENSMMUP00000043697.2"/>
    <property type="gene ID" value="ENSMMUG00000014520.4"/>
</dbReference>
<dbReference type="PROSITE" id="PS50234">
    <property type="entry name" value="VWFA"/>
    <property type="match status" value="1"/>
</dbReference>
<reference evidence="16" key="4">
    <citation type="submission" date="2025-09" db="UniProtKB">
        <authorList>
            <consortium name="Ensembl"/>
        </authorList>
    </citation>
    <scope>IDENTIFICATION</scope>
    <source>
        <strain evidence="16">17573</strain>
    </source>
</reference>
<reference evidence="16" key="3">
    <citation type="submission" date="2025-08" db="UniProtKB">
        <authorList>
            <consortium name="Ensembl"/>
        </authorList>
    </citation>
    <scope>IDENTIFICATION</scope>
    <source>
        <strain evidence="16">17573</strain>
    </source>
</reference>
<keyword evidence="7" id="KW-0722">Serine protease inhibitor</keyword>
<dbReference type="SMR" id="A0A1D5Q6N1"/>
<evidence type="ECO:0000259" key="14">
    <source>
        <dbReference type="PROSITE" id="PS50234"/>
    </source>
</evidence>
<dbReference type="Pfam" id="PF08487">
    <property type="entry name" value="VIT"/>
    <property type="match status" value="1"/>
</dbReference>
<evidence type="ECO:0000256" key="10">
    <source>
        <dbReference type="ARBA" id="ARBA00037051"/>
    </source>
</evidence>
<evidence type="ECO:0000256" key="7">
    <source>
        <dbReference type="ARBA" id="ARBA00022900"/>
    </source>
</evidence>
<evidence type="ECO:0000256" key="1">
    <source>
        <dbReference type="ARBA" id="ARBA00004613"/>
    </source>
</evidence>
<evidence type="ECO:0000256" key="13">
    <source>
        <dbReference type="SAM" id="SignalP"/>
    </source>
</evidence>
<evidence type="ECO:0000256" key="5">
    <source>
        <dbReference type="ARBA" id="ARBA00022690"/>
    </source>
</evidence>
<dbReference type="PANTHER" id="PTHR10338">
    <property type="entry name" value="INTER-ALPHA-TRYPSIN INHIBITOR HEAVY CHAIN FAMILY MEMBER"/>
    <property type="match status" value="1"/>
</dbReference>
<name>A0A1D5Q6N1_MACMU</name>
<proteinExistence type="inferred from homology"/>
<comment type="subcellular location">
    <subcellularLocation>
        <location evidence="1">Secreted</location>
    </subcellularLocation>
</comment>
<dbReference type="GO" id="GO:0005576">
    <property type="term" value="C:extracellular region"/>
    <property type="evidence" value="ECO:0007669"/>
    <property type="project" value="UniProtKB-SubCell"/>
</dbReference>